<comment type="similarity">
    <text evidence="2">Belongs to the ABC transporter superfamily. ABCC family. Conjugate transporter (TC 3.A.1.208) subfamily.</text>
</comment>
<keyword evidence="7" id="KW-0067">ATP-binding</keyword>
<dbReference type="GO" id="GO:0016887">
    <property type="term" value="F:ATP hydrolysis activity"/>
    <property type="evidence" value="ECO:0007669"/>
    <property type="project" value="InterPro"/>
</dbReference>
<evidence type="ECO:0000256" key="12">
    <source>
        <dbReference type="SAM" id="Phobius"/>
    </source>
</evidence>
<name>A0A135LFG2_PENPA</name>
<dbReference type="InterPro" id="IPR036640">
    <property type="entry name" value="ABC1_TM_sf"/>
</dbReference>
<evidence type="ECO:0000256" key="11">
    <source>
        <dbReference type="SAM" id="MobiDB-lite"/>
    </source>
</evidence>
<dbReference type="CDD" id="cd18580">
    <property type="entry name" value="ABC_6TM_ABCC_D2"/>
    <property type="match status" value="1"/>
</dbReference>
<dbReference type="Gene3D" id="1.20.1560.10">
    <property type="entry name" value="ABC transporter type 1, transmembrane domain"/>
    <property type="match status" value="2"/>
</dbReference>
<keyword evidence="5 12" id="KW-0812">Transmembrane</keyword>
<dbReference type="GO" id="GO:0005524">
    <property type="term" value="F:ATP binding"/>
    <property type="evidence" value="ECO:0007669"/>
    <property type="project" value="UniProtKB-KW"/>
</dbReference>
<dbReference type="InterPro" id="IPR003439">
    <property type="entry name" value="ABC_transporter-like_ATP-bd"/>
</dbReference>
<evidence type="ECO:0000256" key="4">
    <source>
        <dbReference type="ARBA" id="ARBA00022475"/>
    </source>
</evidence>
<keyword evidence="4" id="KW-1003">Cell membrane</keyword>
<dbReference type="SUPFAM" id="SSF90123">
    <property type="entry name" value="ABC transporter transmembrane region"/>
    <property type="match status" value="1"/>
</dbReference>
<evidence type="ECO:0000256" key="5">
    <source>
        <dbReference type="ARBA" id="ARBA00022692"/>
    </source>
</evidence>
<dbReference type="RefSeq" id="XP_040646245.1">
    <property type="nucleotide sequence ID" value="XM_040789292.1"/>
</dbReference>
<dbReference type="OrthoDB" id="6500128at2759"/>
<reference evidence="15 16" key="1">
    <citation type="journal article" date="2016" name="BMC Genomics">
        <title>Genome sequencing and secondary metabolism of the postharvest pathogen Penicillium griseofulvum.</title>
        <authorList>
            <person name="Banani H."/>
            <person name="Marcet-Houben M."/>
            <person name="Ballester A.R."/>
            <person name="Abbruscato P."/>
            <person name="Gonzalez-Candelas L."/>
            <person name="Gabaldon T."/>
            <person name="Spadaro D."/>
        </authorList>
    </citation>
    <scope>NUCLEOTIDE SEQUENCE [LARGE SCALE GENOMIC DNA]</scope>
    <source>
        <strain evidence="15 16">PG3</strain>
    </source>
</reference>
<keyword evidence="10" id="KW-0325">Glycoprotein</keyword>
<dbReference type="GO" id="GO:0005886">
    <property type="term" value="C:plasma membrane"/>
    <property type="evidence" value="ECO:0007669"/>
    <property type="project" value="UniProtKB-SubCell"/>
</dbReference>
<dbReference type="PROSITE" id="PS50893">
    <property type="entry name" value="ABC_TRANSPORTER_2"/>
    <property type="match status" value="2"/>
</dbReference>
<evidence type="ECO:0000256" key="9">
    <source>
        <dbReference type="ARBA" id="ARBA00023136"/>
    </source>
</evidence>
<dbReference type="AlphaFoldDB" id="A0A135LFG2"/>
<evidence type="ECO:0000256" key="6">
    <source>
        <dbReference type="ARBA" id="ARBA00022741"/>
    </source>
</evidence>
<keyword evidence="16" id="KW-1185">Reference proteome</keyword>
<organism evidence="15 16">
    <name type="scientific">Penicillium patulum</name>
    <name type="common">Penicillium griseofulvum</name>
    <dbReference type="NCBI Taxonomy" id="5078"/>
    <lineage>
        <taxon>Eukaryota</taxon>
        <taxon>Fungi</taxon>
        <taxon>Dikarya</taxon>
        <taxon>Ascomycota</taxon>
        <taxon>Pezizomycotina</taxon>
        <taxon>Eurotiomycetes</taxon>
        <taxon>Eurotiomycetidae</taxon>
        <taxon>Eurotiales</taxon>
        <taxon>Aspergillaceae</taxon>
        <taxon>Penicillium</taxon>
    </lineage>
</organism>
<gene>
    <name evidence="15" type="ORF">PGRI_015790</name>
</gene>
<comment type="caution">
    <text evidence="15">The sequence shown here is derived from an EMBL/GenBank/DDBJ whole genome shotgun (WGS) entry which is preliminary data.</text>
</comment>
<evidence type="ECO:0000256" key="7">
    <source>
        <dbReference type="ARBA" id="ARBA00022840"/>
    </source>
</evidence>
<dbReference type="GeneID" id="63704592"/>
<sequence length="910" mass="98847">MIVGVNVLSAISTFIAPALTIAVYAATQLNLGLETPRTDVSFTALSLISLLTEPVVLLSVSLTKLASAIGCFGRIQEFLRKKSRVDEDPSTDEHLVPASASGMELQLVPTQSEALVCMTDCCFSLSLDAPVILRGLPLKIQHASFSVITGPTGSGKSSLLKAMLGEMHRTEGTFYLGSVKMAYCQQSPWIFNGTLRTNIIGESPIDQQWLREVIYACALDVGRIGLPLGLDTVTGSSGAQLSGGLKQRVALARAIYARPSLLVLDDIFGALDAVTSRSIFQQVLGRSGLAKRVGIATILVTTAEKHLKEADNVIVLSKDGHMEGQGSFEELVEKNQYILSLSYSAGLEHSEIEESDSNLGQTQEANNQVGETRERETTSNISRGIGDISLYGYYINSLGWWAFGLALLFATLYVFCTAFPQVILSWWCSSVPGRNHLYLGSYVGVSFIAIIAIGTFIGFSQDMSLLDMQLPVAFGVTLQTFLTCIAQGALISTGSNYMAIVIPFCILAVWMIQTFYLRTSRQIRLIDLEAKSPLYTHFLETTEGLTTVRAFNWQRQFADRNTDLLDTSHKPFYIMYSIQQWLRVVLDLLVAGIATVLVALAVFVTKQSTSGAVGVALVNLLSFNSTLTLLITNWTQLETSLGALARLKRFANDPQLQPIARREIACPEGWPSQGRIVFRRVSASYGEHDSSAVVRDISFTLHGGQKLSICGRTGSGKSSLLACIFSLATITSGGIYIDDINISTVPKQMFHSALVPISQSPLLLPGSVRENISLGISSAVDDSEIISALEGVGLWSQISEHGGLNADIDSTNLSNGQKQIFCIARAILSPGKIVIMDEPTGGFDEHAEKLATELLHERLKGRTVISIAHQINTLMDSDLIMILDHGTVCEMGAPQQLLSARGMFWELFQR</sequence>
<dbReference type="InterPro" id="IPR050173">
    <property type="entry name" value="ABC_transporter_C-like"/>
</dbReference>
<feature type="transmembrane region" description="Helical" evidence="12">
    <location>
        <begin position="47"/>
        <end position="72"/>
    </location>
</feature>
<evidence type="ECO:0000256" key="10">
    <source>
        <dbReference type="ARBA" id="ARBA00023180"/>
    </source>
</evidence>
<proteinExistence type="inferred from homology"/>
<feature type="transmembrane region" description="Helical" evidence="12">
    <location>
        <begin position="584"/>
        <end position="605"/>
    </location>
</feature>
<dbReference type="PROSITE" id="PS50929">
    <property type="entry name" value="ABC_TM1F"/>
    <property type="match status" value="1"/>
</dbReference>
<feature type="domain" description="ABC transporter" evidence="13">
    <location>
        <begin position="116"/>
        <end position="344"/>
    </location>
</feature>
<feature type="transmembrane region" description="Helical" evidence="12">
    <location>
        <begin position="471"/>
        <end position="491"/>
    </location>
</feature>
<dbReference type="InterPro" id="IPR027417">
    <property type="entry name" value="P-loop_NTPase"/>
</dbReference>
<accession>A0A135LFG2</accession>
<dbReference type="PANTHER" id="PTHR24223:SF399">
    <property type="entry name" value="ABC TRANSPORTER ATNG"/>
    <property type="match status" value="1"/>
</dbReference>
<dbReference type="SUPFAM" id="SSF52540">
    <property type="entry name" value="P-loop containing nucleoside triphosphate hydrolases"/>
    <property type="match status" value="2"/>
</dbReference>
<evidence type="ECO:0000256" key="3">
    <source>
        <dbReference type="ARBA" id="ARBA00022448"/>
    </source>
</evidence>
<evidence type="ECO:0000259" key="14">
    <source>
        <dbReference type="PROSITE" id="PS50929"/>
    </source>
</evidence>
<dbReference type="PANTHER" id="PTHR24223">
    <property type="entry name" value="ATP-BINDING CASSETTE SUB-FAMILY C"/>
    <property type="match status" value="1"/>
</dbReference>
<feature type="region of interest" description="Disordered" evidence="11">
    <location>
        <begin position="352"/>
        <end position="378"/>
    </location>
</feature>
<evidence type="ECO:0000256" key="2">
    <source>
        <dbReference type="ARBA" id="ARBA00009726"/>
    </source>
</evidence>
<dbReference type="Gene3D" id="3.40.50.300">
    <property type="entry name" value="P-loop containing nucleotide triphosphate hydrolases"/>
    <property type="match status" value="2"/>
</dbReference>
<protein>
    <submittedName>
        <fullName evidence="15">ABC transporter, transmembrane domain, type 1</fullName>
    </submittedName>
</protein>
<evidence type="ECO:0000313" key="15">
    <source>
        <dbReference type="EMBL" id="KXG47709.1"/>
    </source>
</evidence>
<feature type="domain" description="ABC transmembrane type-1" evidence="14">
    <location>
        <begin position="459"/>
        <end position="639"/>
    </location>
</feature>
<dbReference type="Proteomes" id="UP000070168">
    <property type="component" value="Unassembled WGS sequence"/>
</dbReference>
<feature type="transmembrane region" description="Helical" evidence="12">
    <location>
        <begin position="7"/>
        <end position="27"/>
    </location>
</feature>
<keyword evidence="6" id="KW-0547">Nucleotide-binding</keyword>
<evidence type="ECO:0000256" key="8">
    <source>
        <dbReference type="ARBA" id="ARBA00022989"/>
    </source>
</evidence>
<dbReference type="GO" id="GO:0140359">
    <property type="term" value="F:ABC-type transporter activity"/>
    <property type="evidence" value="ECO:0007669"/>
    <property type="project" value="InterPro"/>
</dbReference>
<evidence type="ECO:0000259" key="13">
    <source>
        <dbReference type="PROSITE" id="PS50893"/>
    </source>
</evidence>
<dbReference type="InterPro" id="IPR003593">
    <property type="entry name" value="AAA+_ATPase"/>
</dbReference>
<dbReference type="SMART" id="SM00382">
    <property type="entry name" value="AAA"/>
    <property type="match status" value="2"/>
</dbReference>
<dbReference type="InterPro" id="IPR011527">
    <property type="entry name" value="ABC1_TM_dom"/>
</dbReference>
<dbReference type="Pfam" id="PF00664">
    <property type="entry name" value="ABC_membrane"/>
    <property type="match status" value="1"/>
</dbReference>
<feature type="transmembrane region" description="Helical" evidence="12">
    <location>
        <begin position="439"/>
        <end position="459"/>
    </location>
</feature>
<dbReference type="STRING" id="5078.A0A135LFG2"/>
<feature type="compositionally biased region" description="Polar residues" evidence="11">
    <location>
        <begin position="357"/>
        <end position="370"/>
    </location>
</feature>
<keyword evidence="3" id="KW-0813">Transport</keyword>
<evidence type="ECO:0000313" key="16">
    <source>
        <dbReference type="Proteomes" id="UP000070168"/>
    </source>
</evidence>
<comment type="subcellular location">
    <subcellularLocation>
        <location evidence="1">Cell membrane</location>
        <topology evidence="1">Multi-pass membrane protein</topology>
    </subcellularLocation>
</comment>
<evidence type="ECO:0000256" key="1">
    <source>
        <dbReference type="ARBA" id="ARBA00004651"/>
    </source>
</evidence>
<dbReference type="Pfam" id="PF00005">
    <property type="entry name" value="ABC_tran"/>
    <property type="match status" value="2"/>
</dbReference>
<dbReference type="InterPro" id="IPR044726">
    <property type="entry name" value="ABCC_6TM_D2"/>
</dbReference>
<keyword evidence="9 12" id="KW-0472">Membrane</keyword>
<feature type="transmembrane region" description="Helical" evidence="12">
    <location>
        <begin position="497"/>
        <end position="517"/>
    </location>
</feature>
<feature type="transmembrane region" description="Helical" evidence="12">
    <location>
        <begin position="398"/>
        <end position="427"/>
    </location>
</feature>
<keyword evidence="8 12" id="KW-1133">Transmembrane helix</keyword>
<dbReference type="FunFam" id="3.40.50.300:FF:002145">
    <property type="entry name" value="ABC transporter (MsbA subfamily)"/>
    <property type="match status" value="1"/>
</dbReference>
<feature type="domain" description="ABC transporter" evidence="13">
    <location>
        <begin position="676"/>
        <end position="910"/>
    </location>
</feature>
<dbReference type="EMBL" id="LHQR01000065">
    <property type="protein sequence ID" value="KXG47709.1"/>
    <property type="molecule type" value="Genomic_DNA"/>
</dbReference>
<dbReference type="OMA" id="GVFDFTI"/>